<reference evidence="5" key="1">
    <citation type="journal article" date="2022" name="Plant J.">
        <title>Strategies of tolerance reflected in two North American maple genomes.</title>
        <authorList>
            <person name="McEvoy S.L."/>
            <person name="Sezen U.U."/>
            <person name="Trouern-Trend A."/>
            <person name="McMahon S.M."/>
            <person name="Schaberg P.G."/>
            <person name="Yang J."/>
            <person name="Wegrzyn J.L."/>
            <person name="Swenson N.G."/>
        </authorList>
    </citation>
    <scope>NUCLEOTIDE SEQUENCE</scope>
    <source>
        <strain evidence="5">NS2018</strain>
    </source>
</reference>
<evidence type="ECO:0000313" key="6">
    <source>
        <dbReference type="Proteomes" id="UP001168877"/>
    </source>
</evidence>
<accession>A0AA39S7C3</accession>
<dbReference type="Pfam" id="PF12906">
    <property type="entry name" value="RINGv"/>
    <property type="match status" value="1"/>
</dbReference>
<evidence type="ECO:0000256" key="1">
    <source>
        <dbReference type="ARBA" id="ARBA00022723"/>
    </source>
</evidence>
<gene>
    <name evidence="5" type="ORF">LWI29_000727</name>
</gene>
<evidence type="ECO:0000256" key="3">
    <source>
        <dbReference type="ARBA" id="ARBA00022833"/>
    </source>
</evidence>
<keyword evidence="2" id="KW-0863">Zinc-finger</keyword>
<dbReference type="EMBL" id="JAUESC010000382">
    <property type="protein sequence ID" value="KAK0586088.1"/>
    <property type="molecule type" value="Genomic_DNA"/>
</dbReference>
<keyword evidence="3" id="KW-0862">Zinc</keyword>
<reference evidence="5" key="2">
    <citation type="submission" date="2023-06" db="EMBL/GenBank/DDBJ databases">
        <authorList>
            <person name="Swenson N.G."/>
            <person name="Wegrzyn J.L."/>
            <person name="Mcevoy S.L."/>
        </authorList>
    </citation>
    <scope>NUCLEOTIDE SEQUENCE</scope>
    <source>
        <strain evidence="5">NS2018</strain>
        <tissue evidence="5">Leaf</tissue>
    </source>
</reference>
<dbReference type="GO" id="GO:0008270">
    <property type="term" value="F:zinc ion binding"/>
    <property type="evidence" value="ECO:0007669"/>
    <property type="project" value="UniProtKB-KW"/>
</dbReference>
<dbReference type="AlphaFoldDB" id="A0AA39S7C3"/>
<comment type="caution">
    <text evidence="5">The sequence shown here is derived from an EMBL/GenBank/DDBJ whole genome shotgun (WGS) entry which is preliminary data.</text>
</comment>
<evidence type="ECO:0000256" key="2">
    <source>
        <dbReference type="ARBA" id="ARBA00022771"/>
    </source>
</evidence>
<dbReference type="SMART" id="SM00744">
    <property type="entry name" value="RINGv"/>
    <property type="match status" value="1"/>
</dbReference>
<organism evidence="5 6">
    <name type="scientific">Acer saccharum</name>
    <name type="common">Sugar maple</name>
    <dbReference type="NCBI Taxonomy" id="4024"/>
    <lineage>
        <taxon>Eukaryota</taxon>
        <taxon>Viridiplantae</taxon>
        <taxon>Streptophyta</taxon>
        <taxon>Embryophyta</taxon>
        <taxon>Tracheophyta</taxon>
        <taxon>Spermatophyta</taxon>
        <taxon>Magnoliopsida</taxon>
        <taxon>eudicotyledons</taxon>
        <taxon>Gunneridae</taxon>
        <taxon>Pentapetalae</taxon>
        <taxon>rosids</taxon>
        <taxon>malvids</taxon>
        <taxon>Sapindales</taxon>
        <taxon>Sapindaceae</taxon>
        <taxon>Hippocastanoideae</taxon>
        <taxon>Acereae</taxon>
        <taxon>Acer</taxon>
    </lineage>
</organism>
<evidence type="ECO:0000259" key="4">
    <source>
        <dbReference type="SMART" id="SM00744"/>
    </source>
</evidence>
<dbReference type="PANTHER" id="PTHR46214">
    <property type="entry name" value="ZINC FINGER, RING-CH-TYPE"/>
    <property type="match status" value="1"/>
</dbReference>
<feature type="domain" description="RING-CH-type" evidence="4">
    <location>
        <begin position="3"/>
        <end position="45"/>
    </location>
</feature>
<keyword evidence="6" id="KW-1185">Reference proteome</keyword>
<proteinExistence type="predicted"/>
<dbReference type="InterPro" id="IPR011016">
    <property type="entry name" value="Znf_RING-CH"/>
</dbReference>
<keyword evidence="1" id="KW-0479">Metal-binding</keyword>
<dbReference type="InterPro" id="IPR013083">
    <property type="entry name" value="Znf_RING/FYVE/PHD"/>
</dbReference>
<dbReference type="Gene3D" id="3.30.40.10">
    <property type="entry name" value="Zinc/RING finger domain, C3HC4 (zinc finger)"/>
    <property type="match status" value="1"/>
</dbReference>
<protein>
    <recommendedName>
        <fullName evidence="4">RING-CH-type domain-containing protein</fullName>
    </recommendedName>
</protein>
<name>A0AA39S7C3_ACESA</name>
<sequence>MSFDATNQESGLRIEFGCFCKADLAAAHKHCAEAWFKIKGNKVKKQLESNKVEAVTRVLNDKFRNASFGSIISDIADLWSQLNGLSICAITAIPYSANRVAQKLAKYALDTSMDSFRMEDFPFCVKGLVESESLS</sequence>
<dbReference type="PANTHER" id="PTHR46214:SF30">
    <property type="entry name" value="OS01G0850200 PROTEIN"/>
    <property type="match status" value="1"/>
</dbReference>
<dbReference type="Proteomes" id="UP001168877">
    <property type="component" value="Unassembled WGS sequence"/>
</dbReference>
<evidence type="ECO:0000313" key="5">
    <source>
        <dbReference type="EMBL" id="KAK0586088.1"/>
    </source>
</evidence>